<feature type="transmembrane region" description="Helical" evidence="2">
    <location>
        <begin position="448"/>
        <end position="467"/>
    </location>
</feature>
<comment type="caution">
    <text evidence="3">The sequence shown here is derived from an EMBL/GenBank/DDBJ whole genome shotgun (WGS) entry which is preliminary data.</text>
</comment>
<evidence type="ECO:0000256" key="2">
    <source>
        <dbReference type="SAM" id="Phobius"/>
    </source>
</evidence>
<dbReference type="Pfam" id="PF13687">
    <property type="entry name" value="DUF4153"/>
    <property type="match status" value="1"/>
</dbReference>
<sequence length="558" mass="57980">MLVGVAAAAAVAAVSLPLTRPGIGWLVAGVAGTAALVTAAWPTPRPANTSDDARPASDPGSARPTGTPGSAAPATTAGPTQPAATPTPPAAAPVQPAVTPAQAAVTPPQPAVAPVKGVVTPVGAEGRPIGGWRRIGGVRPFWAATTVALLGVGTFRAAGWLFLLCLLTAAVTATLTLTDGRSVRAMLLSALVPPAAVIRSIEWLVNRKNRSSRSGRGPAVGRTLVSVLVSVGLLVVFGLLFSSADAAFAGLVDTLLPELSAATVFRWVFVFGLVGAALLGAAYVLAGPPDLTGMASGPSRLRLRRADWILPVALLDALFAGFVAVQVTTLFGGSDHVLRTAGLTYAEYARRGFWQLLAVSLLTLLVIGAAARWAPRESRSDRALVRILLGALTLLSLVVVASALFRMDVYADAYGATRLRLLVAVCEAWLGLVFVLIAVAGVRLAARWLPGMAIGTAVLALLALAVANPDRLIAEHNVDRYRQSGQIDVAYLSGLSADAVPALDRLPDSLRDCALWSLAADSRPDDWRETNLARIEARRILAERPATSRRFCPARSGW</sequence>
<name>A0ABQ4ETF0_9ACTN</name>
<keyword evidence="2" id="KW-1133">Transmembrane helix</keyword>
<feature type="transmembrane region" description="Helical" evidence="2">
    <location>
        <begin position="141"/>
        <end position="171"/>
    </location>
</feature>
<evidence type="ECO:0000313" key="4">
    <source>
        <dbReference type="Proteomes" id="UP000621500"/>
    </source>
</evidence>
<proteinExistence type="predicted"/>
<feature type="transmembrane region" description="Helical" evidence="2">
    <location>
        <begin position="224"/>
        <end position="244"/>
    </location>
</feature>
<feature type="transmembrane region" description="Helical" evidence="2">
    <location>
        <begin position="264"/>
        <end position="287"/>
    </location>
</feature>
<feature type="transmembrane region" description="Helical" evidence="2">
    <location>
        <begin position="383"/>
        <end position="407"/>
    </location>
</feature>
<feature type="transmembrane region" description="Helical" evidence="2">
    <location>
        <begin position="419"/>
        <end position="441"/>
    </location>
</feature>
<keyword evidence="4" id="KW-1185">Reference proteome</keyword>
<feature type="region of interest" description="Disordered" evidence="1">
    <location>
        <begin position="42"/>
        <end position="103"/>
    </location>
</feature>
<keyword evidence="2" id="KW-0812">Transmembrane</keyword>
<keyword evidence="2" id="KW-0472">Membrane</keyword>
<feature type="transmembrane region" description="Helical" evidence="2">
    <location>
        <begin position="23"/>
        <end position="41"/>
    </location>
</feature>
<evidence type="ECO:0008006" key="5">
    <source>
        <dbReference type="Google" id="ProtNLM"/>
    </source>
</evidence>
<feature type="compositionally biased region" description="Low complexity" evidence="1">
    <location>
        <begin position="92"/>
        <end position="103"/>
    </location>
</feature>
<feature type="transmembrane region" description="Helical" evidence="2">
    <location>
        <begin position="308"/>
        <end position="332"/>
    </location>
</feature>
<feature type="transmembrane region" description="Helical" evidence="2">
    <location>
        <begin position="352"/>
        <end position="371"/>
    </location>
</feature>
<dbReference type="Proteomes" id="UP000621500">
    <property type="component" value="Unassembled WGS sequence"/>
</dbReference>
<protein>
    <recommendedName>
        <fullName evidence="5">DUF4173 domain-containing protein</fullName>
    </recommendedName>
</protein>
<dbReference type="InterPro" id="IPR025291">
    <property type="entry name" value="DUF4153"/>
</dbReference>
<evidence type="ECO:0000256" key="1">
    <source>
        <dbReference type="SAM" id="MobiDB-lite"/>
    </source>
</evidence>
<accession>A0ABQ4ETF0</accession>
<evidence type="ECO:0000313" key="3">
    <source>
        <dbReference type="EMBL" id="GIG97923.1"/>
    </source>
</evidence>
<gene>
    <name evidence="3" type="ORF">Pma05_44960</name>
</gene>
<organism evidence="3 4">
    <name type="scientific">Plantactinospora mayteni</name>
    <dbReference type="NCBI Taxonomy" id="566021"/>
    <lineage>
        <taxon>Bacteria</taxon>
        <taxon>Bacillati</taxon>
        <taxon>Actinomycetota</taxon>
        <taxon>Actinomycetes</taxon>
        <taxon>Micromonosporales</taxon>
        <taxon>Micromonosporaceae</taxon>
        <taxon>Plantactinospora</taxon>
    </lineage>
</organism>
<feature type="compositionally biased region" description="Low complexity" evidence="1">
    <location>
        <begin position="64"/>
        <end position="84"/>
    </location>
</feature>
<dbReference type="EMBL" id="BONX01000031">
    <property type="protein sequence ID" value="GIG97923.1"/>
    <property type="molecule type" value="Genomic_DNA"/>
</dbReference>
<reference evidence="3 4" key="1">
    <citation type="submission" date="2021-01" db="EMBL/GenBank/DDBJ databases">
        <title>Whole genome shotgun sequence of Plantactinospora mayteni NBRC 109088.</title>
        <authorList>
            <person name="Komaki H."/>
            <person name="Tamura T."/>
        </authorList>
    </citation>
    <scope>NUCLEOTIDE SEQUENCE [LARGE SCALE GENOMIC DNA]</scope>
    <source>
        <strain evidence="3 4">NBRC 109088</strain>
    </source>
</reference>